<evidence type="ECO:0000313" key="1">
    <source>
        <dbReference type="EMBL" id="CAF1940555.1"/>
    </source>
</evidence>
<dbReference type="Proteomes" id="UP000663887">
    <property type="component" value="Unassembled WGS sequence"/>
</dbReference>
<accession>A0A816LPK3</accession>
<gene>
    <name evidence="1" type="ORF">XDN619_LOCUS324</name>
</gene>
<evidence type="ECO:0000313" key="2">
    <source>
        <dbReference type="Proteomes" id="UP000663887"/>
    </source>
</evidence>
<organism evidence="1 2">
    <name type="scientific">Rotaria magnacalcarata</name>
    <dbReference type="NCBI Taxonomy" id="392030"/>
    <lineage>
        <taxon>Eukaryota</taxon>
        <taxon>Metazoa</taxon>
        <taxon>Spiralia</taxon>
        <taxon>Gnathifera</taxon>
        <taxon>Rotifera</taxon>
        <taxon>Eurotatoria</taxon>
        <taxon>Bdelloidea</taxon>
        <taxon>Philodinida</taxon>
        <taxon>Philodinidae</taxon>
        <taxon>Rotaria</taxon>
    </lineage>
</organism>
<proteinExistence type="predicted"/>
<name>A0A816LPK3_9BILA</name>
<protein>
    <submittedName>
        <fullName evidence="1">Uncharacterized protein</fullName>
    </submittedName>
</protein>
<reference evidence="1" key="1">
    <citation type="submission" date="2021-02" db="EMBL/GenBank/DDBJ databases">
        <authorList>
            <person name="Nowell W R."/>
        </authorList>
    </citation>
    <scope>NUCLEOTIDE SEQUENCE</scope>
</reference>
<sequence>MAASCTYSNCNYLHIDRAALTPRFSIVDNESLNDGIAYLNNHGYAVFSDVLSQDEISTNIDSLWQFFENIPGCRIQRRDPSTWSNYWLVYNSLSPGGTHISHLETFLILKFLRILKKYFKKMSEANTDPYKIAWIMDCMDDNIQTCTLQSFDPIEVFI</sequence>
<dbReference type="AlphaFoldDB" id="A0A816LPK3"/>
<dbReference type="EMBL" id="CAJNRG010000014">
    <property type="protein sequence ID" value="CAF1940555.1"/>
    <property type="molecule type" value="Genomic_DNA"/>
</dbReference>
<comment type="caution">
    <text evidence="1">The sequence shown here is derived from an EMBL/GenBank/DDBJ whole genome shotgun (WGS) entry which is preliminary data.</text>
</comment>